<dbReference type="Pfam" id="PF05050">
    <property type="entry name" value="Methyltransf_21"/>
    <property type="match status" value="1"/>
</dbReference>
<proteinExistence type="predicted"/>
<dbReference type="PANTHER" id="PTHR34203:SF15">
    <property type="entry name" value="SLL1173 PROTEIN"/>
    <property type="match status" value="1"/>
</dbReference>
<protein>
    <submittedName>
        <fullName evidence="2">SAM-dependent methyltransferase</fullName>
    </submittedName>
</protein>
<dbReference type="eggNOG" id="arCOG01402">
    <property type="taxonomic scope" value="Archaea"/>
</dbReference>
<keyword evidence="2" id="KW-0489">Methyltransferase</keyword>
<dbReference type="InterPro" id="IPR052514">
    <property type="entry name" value="SAM-dependent_MTase"/>
</dbReference>
<evidence type="ECO:0000313" key="2">
    <source>
        <dbReference type="EMBL" id="BAN90224.1"/>
    </source>
</evidence>
<reference evidence="2 3" key="1">
    <citation type="journal article" date="2013" name="Appl. Environ. Microbiol.">
        <title>Variation of the Virus-Related Elements within Syntenic Genomes of the Hyperthermophilic Archaeon Aeropyrum.</title>
        <authorList>
            <person name="Daifuku T."/>
            <person name="Yoshida T."/>
            <person name="Kitamura T."/>
            <person name="Kawaichi S."/>
            <person name="Inoue T."/>
            <person name="Nomura K."/>
            <person name="Yoshida Y."/>
            <person name="Kuno S."/>
            <person name="Sako Y."/>
        </authorList>
    </citation>
    <scope>NUCLEOTIDE SEQUENCE [LARGE SCALE GENOMIC DNA]</scope>
    <source>
        <strain evidence="2 3">SY1</strain>
    </source>
</reference>
<dbReference type="Proteomes" id="UP000016887">
    <property type="component" value="Chromosome"/>
</dbReference>
<keyword evidence="3" id="KW-1185">Reference proteome</keyword>
<organism evidence="2 3">
    <name type="scientific">Aeropyrum camini SY1 = JCM 12091</name>
    <dbReference type="NCBI Taxonomy" id="1198449"/>
    <lineage>
        <taxon>Archaea</taxon>
        <taxon>Thermoproteota</taxon>
        <taxon>Thermoprotei</taxon>
        <taxon>Desulfurococcales</taxon>
        <taxon>Desulfurococcaceae</taxon>
        <taxon>Aeropyrum</taxon>
    </lineage>
</organism>
<dbReference type="GO" id="GO:0032259">
    <property type="term" value="P:methylation"/>
    <property type="evidence" value="ECO:0007669"/>
    <property type="project" value="UniProtKB-KW"/>
</dbReference>
<dbReference type="AlphaFoldDB" id="U3TFY8"/>
<evidence type="ECO:0000313" key="3">
    <source>
        <dbReference type="Proteomes" id="UP000016887"/>
    </source>
</evidence>
<feature type="domain" description="Methyltransferase FkbM" evidence="1">
    <location>
        <begin position="59"/>
        <end position="220"/>
    </location>
</feature>
<dbReference type="PANTHER" id="PTHR34203">
    <property type="entry name" value="METHYLTRANSFERASE, FKBM FAMILY PROTEIN"/>
    <property type="match status" value="1"/>
</dbReference>
<dbReference type="SUPFAM" id="SSF53335">
    <property type="entry name" value="S-adenosyl-L-methionine-dependent methyltransferases"/>
    <property type="match status" value="1"/>
</dbReference>
<dbReference type="STRING" id="1198449.ACAM_0755"/>
<dbReference type="InterPro" id="IPR029063">
    <property type="entry name" value="SAM-dependent_MTases_sf"/>
</dbReference>
<name>U3TFY8_9CREN</name>
<gene>
    <name evidence="2" type="ORF">ACAM_0755</name>
</gene>
<sequence>MWLRFLGKSGFINTVLVELPNGLRAYVRPHKGETLLIYEIFKKKIYDYFEITNSSIVFDIGANIGIYTLNVAPKVEKVIAIEPEPSNFELLLNNVILNNLTSKVLPLNIAIGTKDGKTKLYLDNKGGSGTHSIVLKRSSKYLNVPYYKLDTIYKNLKRKSIIDHVDLIKIDVEGAELLVLHGAQNLLKAEHPKLIIAIEHGIVQFKDIYYFIKSKELKYKFTVLNNIVFCTPIIHS</sequence>
<dbReference type="GO" id="GO:0008168">
    <property type="term" value="F:methyltransferase activity"/>
    <property type="evidence" value="ECO:0007669"/>
    <property type="project" value="UniProtKB-KW"/>
</dbReference>
<dbReference type="NCBIfam" id="TIGR01444">
    <property type="entry name" value="fkbM_fam"/>
    <property type="match status" value="1"/>
</dbReference>
<dbReference type="InterPro" id="IPR006342">
    <property type="entry name" value="FkbM_mtfrase"/>
</dbReference>
<evidence type="ECO:0000259" key="1">
    <source>
        <dbReference type="Pfam" id="PF05050"/>
    </source>
</evidence>
<keyword evidence="2" id="KW-0808">Transferase</keyword>
<accession>U3TFY8</accession>
<dbReference type="KEGG" id="acj:ACAM_0755"/>
<dbReference type="EMBL" id="AP012489">
    <property type="protein sequence ID" value="BAN90224.1"/>
    <property type="molecule type" value="Genomic_DNA"/>
</dbReference>
<dbReference type="Gene3D" id="3.40.50.150">
    <property type="entry name" value="Vaccinia Virus protein VP39"/>
    <property type="match status" value="1"/>
</dbReference>